<proteinExistence type="predicted"/>
<gene>
    <name evidence="1" type="ORF">RRG08_053457</name>
</gene>
<evidence type="ECO:0000313" key="2">
    <source>
        <dbReference type="Proteomes" id="UP001283361"/>
    </source>
</evidence>
<reference evidence="1" key="1">
    <citation type="journal article" date="2023" name="G3 (Bethesda)">
        <title>A reference genome for the long-term kleptoplast-retaining sea slug Elysia crispata morphotype clarki.</title>
        <authorList>
            <person name="Eastman K.E."/>
            <person name="Pendleton A.L."/>
            <person name="Shaikh M.A."/>
            <person name="Suttiyut T."/>
            <person name="Ogas R."/>
            <person name="Tomko P."/>
            <person name="Gavelis G."/>
            <person name="Widhalm J.R."/>
            <person name="Wisecaver J.H."/>
        </authorList>
    </citation>
    <scope>NUCLEOTIDE SEQUENCE</scope>
    <source>
        <strain evidence="1">ECLA1</strain>
    </source>
</reference>
<keyword evidence="2" id="KW-1185">Reference proteome</keyword>
<name>A0AAE0XN75_9GAST</name>
<evidence type="ECO:0000313" key="1">
    <source>
        <dbReference type="EMBL" id="KAK3698489.1"/>
    </source>
</evidence>
<organism evidence="1 2">
    <name type="scientific">Elysia crispata</name>
    <name type="common">lettuce slug</name>
    <dbReference type="NCBI Taxonomy" id="231223"/>
    <lineage>
        <taxon>Eukaryota</taxon>
        <taxon>Metazoa</taxon>
        <taxon>Spiralia</taxon>
        <taxon>Lophotrochozoa</taxon>
        <taxon>Mollusca</taxon>
        <taxon>Gastropoda</taxon>
        <taxon>Heterobranchia</taxon>
        <taxon>Euthyneura</taxon>
        <taxon>Panpulmonata</taxon>
        <taxon>Sacoglossa</taxon>
        <taxon>Placobranchoidea</taxon>
        <taxon>Plakobranchidae</taxon>
        <taxon>Elysia</taxon>
    </lineage>
</organism>
<sequence length="159" mass="17811">MDIGTQLIGAMRKSKQTSDQTRAKFKPHVTKTDKKLTVDDSRKACPKCTLQASMYTANKSPGAWFVNVEIKDQKILMKVDIEAKRPKAKLHDLVKSGIICPVEEPTGWVNCLVIAQKRWQPKTVPRSQGSHAEQFEISAFEQIVGLGGKNLNKRIHTGR</sequence>
<dbReference type="Proteomes" id="UP001283361">
    <property type="component" value="Unassembled WGS sequence"/>
</dbReference>
<dbReference type="EMBL" id="JAWDGP010007972">
    <property type="protein sequence ID" value="KAK3698489.1"/>
    <property type="molecule type" value="Genomic_DNA"/>
</dbReference>
<dbReference type="AlphaFoldDB" id="A0AAE0XN75"/>
<comment type="caution">
    <text evidence="1">The sequence shown here is derived from an EMBL/GenBank/DDBJ whole genome shotgun (WGS) entry which is preliminary data.</text>
</comment>
<protein>
    <submittedName>
        <fullName evidence="1">Uncharacterized protein</fullName>
    </submittedName>
</protein>
<accession>A0AAE0XN75</accession>